<organism evidence="2 3">
    <name type="scientific">Phyllosticta capitalensis</name>
    <dbReference type="NCBI Taxonomy" id="121624"/>
    <lineage>
        <taxon>Eukaryota</taxon>
        <taxon>Fungi</taxon>
        <taxon>Dikarya</taxon>
        <taxon>Ascomycota</taxon>
        <taxon>Pezizomycotina</taxon>
        <taxon>Dothideomycetes</taxon>
        <taxon>Dothideomycetes incertae sedis</taxon>
        <taxon>Botryosphaeriales</taxon>
        <taxon>Phyllostictaceae</taxon>
        <taxon>Phyllosticta</taxon>
    </lineage>
</organism>
<protein>
    <recommendedName>
        <fullName evidence="1">F-box domain-containing protein</fullName>
    </recommendedName>
</protein>
<dbReference type="Proteomes" id="UP001492380">
    <property type="component" value="Unassembled WGS sequence"/>
</dbReference>
<dbReference type="EMBL" id="JBBWRZ010000015">
    <property type="protein sequence ID" value="KAK8222642.1"/>
    <property type="molecule type" value="Genomic_DNA"/>
</dbReference>
<evidence type="ECO:0000313" key="2">
    <source>
        <dbReference type="EMBL" id="KAK8222642.1"/>
    </source>
</evidence>
<evidence type="ECO:0000259" key="1">
    <source>
        <dbReference type="PROSITE" id="PS50181"/>
    </source>
</evidence>
<dbReference type="PROSITE" id="PS50181">
    <property type="entry name" value="FBOX"/>
    <property type="match status" value="1"/>
</dbReference>
<feature type="domain" description="F-box" evidence="1">
    <location>
        <begin position="11"/>
        <end position="58"/>
    </location>
</feature>
<dbReference type="InterPro" id="IPR001810">
    <property type="entry name" value="F-box_dom"/>
</dbReference>
<evidence type="ECO:0000313" key="3">
    <source>
        <dbReference type="Proteomes" id="UP001492380"/>
    </source>
</evidence>
<name>A0ABR1Y8K2_9PEZI</name>
<accession>A0ABR1Y8K2</accession>
<keyword evidence="3" id="KW-1185">Reference proteome</keyword>
<comment type="caution">
    <text evidence="2">The sequence shown here is derived from an EMBL/GenBank/DDBJ whole genome shotgun (WGS) entry which is preliminary data.</text>
</comment>
<dbReference type="CDD" id="cd09917">
    <property type="entry name" value="F-box_SF"/>
    <property type="match status" value="1"/>
</dbReference>
<proteinExistence type="predicted"/>
<sequence length="477" mass="54287">MAPTSQEPLTPARLVTLPTEVVQGIAFHLRSRDILSLMRTSKSLHDAAKPALYQYPSIQIDSIKPNLATFLASCSLPEQTKFHHIQGLHIAYGPFNDALYGPDVPRIASIRRLRRGTCSQNYEVGCQHGLEDMILEQIITSCPNMKDLRVEILGDLVPTMKISHGFYNLRSVFLRKLPHGYGQHSKFGEFFGQSNNDTCLESLSWVLKLPNLVEMTLDNFGHLRNVGAVADKNLGGFTPRLITLVETSIGAHPTCTIKKATKSFLAAFRKLECFQWHFSIYKRWKPEMVRWIVKGLYSHHNTLKDLTITENRHLMAFPNPLLLEVEQEEYIDAEIDLDFTPFSRLEHLLLSSKYLYDARKLPTGLEQLCIVPAEDIVQPALHLTAYLRLEDDLFNSFPDLTAKSILFLAPSRLHMGYDGTQIRVINPEYDDATYIEENFGRLPKRGEPFGGVLFAFERMVEKYCDSLQSKRDAVAEM</sequence>
<gene>
    <name evidence="2" type="ORF">HDK90DRAFT_515700</name>
</gene>
<reference evidence="2 3" key="1">
    <citation type="submission" date="2024-04" db="EMBL/GenBank/DDBJ databases">
        <title>Phyllosticta paracitricarpa is synonymous to the EU quarantine fungus P. citricarpa based on phylogenomic analyses.</title>
        <authorList>
            <consortium name="Lawrence Berkeley National Laboratory"/>
            <person name="Van Ingen-Buijs V.A."/>
            <person name="Van Westerhoven A.C."/>
            <person name="Haridas S."/>
            <person name="Skiadas P."/>
            <person name="Martin F."/>
            <person name="Groenewald J.Z."/>
            <person name="Crous P.W."/>
            <person name="Seidl M.F."/>
        </authorList>
    </citation>
    <scope>NUCLEOTIDE SEQUENCE [LARGE SCALE GENOMIC DNA]</scope>
    <source>
        <strain evidence="2 3">CBS 123374</strain>
    </source>
</reference>